<evidence type="ECO:0000256" key="1">
    <source>
        <dbReference type="SAM" id="Phobius"/>
    </source>
</evidence>
<reference evidence="3" key="1">
    <citation type="submission" date="2016-10" db="EMBL/GenBank/DDBJ databases">
        <authorList>
            <person name="Varghese N."/>
            <person name="Submissions S."/>
        </authorList>
    </citation>
    <scope>NUCLEOTIDE SEQUENCE [LARGE SCALE GENOMIC DNA]</scope>
    <source>
        <strain evidence="3">CGMCC 1.3704</strain>
    </source>
</reference>
<keyword evidence="3" id="KW-1185">Reference proteome</keyword>
<protein>
    <submittedName>
        <fullName evidence="2">Uncharacterized protein</fullName>
    </submittedName>
</protein>
<keyword evidence="1" id="KW-0472">Membrane</keyword>
<gene>
    <name evidence="2" type="ORF">SAMN04487936_12310</name>
</gene>
<organism evidence="2 3">
    <name type="scientific">Halobacillus dabanensis</name>
    <dbReference type="NCBI Taxonomy" id="240302"/>
    <lineage>
        <taxon>Bacteria</taxon>
        <taxon>Bacillati</taxon>
        <taxon>Bacillota</taxon>
        <taxon>Bacilli</taxon>
        <taxon>Bacillales</taxon>
        <taxon>Bacillaceae</taxon>
        <taxon>Halobacillus</taxon>
    </lineage>
</organism>
<proteinExistence type="predicted"/>
<dbReference type="EMBL" id="FOSB01000023">
    <property type="protein sequence ID" value="SFK61463.1"/>
    <property type="molecule type" value="Genomic_DNA"/>
</dbReference>
<accession>A0A1I4AYU2</accession>
<name>A0A1I4AYU2_HALDA</name>
<evidence type="ECO:0000313" key="3">
    <source>
        <dbReference type="Proteomes" id="UP000183557"/>
    </source>
</evidence>
<feature type="transmembrane region" description="Helical" evidence="1">
    <location>
        <begin position="6"/>
        <end position="22"/>
    </location>
</feature>
<evidence type="ECO:0000313" key="2">
    <source>
        <dbReference type="EMBL" id="SFK61463.1"/>
    </source>
</evidence>
<sequence>MKKTFSTLGGIFFILSIIPFLGQLTRQGKGIYEFFIDISIFLPLALGLAGLLFSIFGIKGQNQTYPDYTQYWKFGLLVFYCICCYLRFSKSLKNGFKS</sequence>
<feature type="transmembrane region" description="Helical" evidence="1">
    <location>
        <begin position="70"/>
        <end position="88"/>
    </location>
</feature>
<keyword evidence="1" id="KW-0812">Transmembrane</keyword>
<feature type="transmembrane region" description="Helical" evidence="1">
    <location>
        <begin position="34"/>
        <end position="58"/>
    </location>
</feature>
<dbReference type="AlphaFoldDB" id="A0A1I4AYU2"/>
<keyword evidence="1" id="KW-1133">Transmembrane helix</keyword>
<dbReference type="Proteomes" id="UP000183557">
    <property type="component" value="Unassembled WGS sequence"/>
</dbReference>